<keyword evidence="1" id="KW-1133">Transmembrane helix</keyword>
<dbReference type="Proteomes" id="UP001157353">
    <property type="component" value="Unassembled WGS sequence"/>
</dbReference>
<keyword evidence="4" id="KW-1185">Reference proteome</keyword>
<dbReference type="EMBL" id="BSPQ01000021">
    <property type="protein sequence ID" value="GLS92428.1"/>
    <property type="molecule type" value="Genomic_DNA"/>
</dbReference>
<dbReference type="InterPro" id="IPR021994">
    <property type="entry name" value="DUF3592"/>
</dbReference>
<protein>
    <recommendedName>
        <fullName evidence="2">DUF3592 domain-containing protein</fullName>
    </recommendedName>
</protein>
<feature type="transmembrane region" description="Helical" evidence="1">
    <location>
        <begin position="133"/>
        <end position="152"/>
    </location>
</feature>
<evidence type="ECO:0000313" key="3">
    <source>
        <dbReference type="EMBL" id="GLS92428.1"/>
    </source>
</evidence>
<comment type="caution">
    <text evidence="3">The sequence shown here is derived from an EMBL/GenBank/DDBJ whole genome shotgun (WGS) entry which is preliminary data.</text>
</comment>
<dbReference type="RefSeq" id="WP_284205528.1">
    <property type="nucleotide sequence ID" value="NZ_BSPQ01000021.1"/>
</dbReference>
<name>A0ABQ6E5F5_9GAMM</name>
<sequence>MMENYLSSTVGIVINVIGLLIFIPFSLKKLSIIRKGASGEFSVNGVITWSEYGRWSNVDMESNGCLISYSYSVGDQNFNNTIPRKYFVRAESLVKKYPRGKAVKVYYSPSNPEYSWVDKRPNQLRTLLITAKGYLIAPLLSINLCAYLIYIFNNAS</sequence>
<evidence type="ECO:0000313" key="4">
    <source>
        <dbReference type="Proteomes" id="UP001157353"/>
    </source>
</evidence>
<evidence type="ECO:0000259" key="2">
    <source>
        <dbReference type="Pfam" id="PF12158"/>
    </source>
</evidence>
<gene>
    <name evidence="3" type="ORF">GCM10007916_34990</name>
</gene>
<keyword evidence="1" id="KW-0472">Membrane</keyword>
<accession>A0ABQ6E5F5</accession>
<feature type="transmembrane region" description="Helical" evidence="1">
    <location>
        <begin position="6"/>
        <end position="27"/>
    </location>
</feature>
<evidence type="ECO:0000256" key="1">
    <source>
        <dbReference type="SAM" id="Phobius"/>
    </source>
</evidence>
<feature type="domain" description="DUF3592" evidence="2">
    <location>
        <begin position="43"/>
        <end position="120"/>
    </location>
</feature>
<dbReference type="Pfam" id="PF12158">
    <property type="entry name" value="DUF3592"/>
    <property type="match status" value="1"/>
</dbReference>
<proteinExistence type="predicted"/>
<organism evidence="3 4">
    <name type="scientific">Psychromonas marina</name>
    <dbReference type="NCBI Taxonomy" id="88364"/>
    <lineage>
        <taxon>Bacteria</taxon>
        <taxon>Pseudomonadati</taxon>
        <taxon>Pseudomonadota</taxon>
        <taxon>Gammaproteobacteria</taxon>
        <taxon>Alteromonadales</taxon>
        <taxon>Psychromonadaceae</taxon>
        <taxon>Psychromonas</taxon>
    </lineage>
</organism>
<keyword evidence="1" id="KW-0812">Transmembrane</keyword>
<reference evidence="4" key="1">
    <citation type="journal article" date="2019" name="Int. J. Syst. Evol. Microbiol.">
        <title>The Global Catalogue of Microorganisms (GCM) 10K type strain sequencing project: providing services to taxonomists for standard genome sequencing and annotation.</title>
        <authorList>
            <consortium name="The Broad Institute Genomics Platform"/>
            <consortium name="The Broad Institute Genome Sequencing Center for Infectious Disease"/>
            <person name="Wu L."/>
            <person name="Ma J."/>
        </authorList>
    </citation>
    <scope>NUCLEOTIDE SEQUENCE [LARGE SCALE GENOMIC DNA]</scope>
    <source>
        <strain evidence="4">NBRC 103166</strain>
    </source>
</reference>